<proteinExistence type="predicted"/>
<evidence type="ECO:0000313" key="2">
    <source>
        <dbReference type="Proteomes" id="UP001589776"/>
    </source>
</evidence>
<dbReference type="RefSeq" id="WP_377467618.1">
    <property type="nucleotide sequence ID" value="NZ_JBHLWN010000004.1"/>
</dbReference>
<gene>
    <name evidence="1" type="ORF">ACFFK0_00715</name>
</gene>
<sequence>MFRKRLSLIRIAVLGKSLNEGDQRSPINAQSYDSRKVNCDDCGKVLDVQEGEDIFVDAFVYSVPESRVVCSECYVKYDKLLSRR</sequence>
<dbReference type="EMBL" id="JBHLWN010000004">
    <property type="protein sequence ID" value="MFC0210978.1"/>
    <property type="molecule type" value="Genomic_DNA"/>
</dbReference>
<evidence type="ECO:0000313" key="1">
    <source>
        <dbReference type="EMBL" id="MFC0210978.1"/>
    </source>
</evidence>
<dbReference type="Proteomes" id="UP001589776">
    <property type="component" value="Unassembled WGS sequence"/>
</dbReference>
<keyword evidence="2" id="KW-1185">Reference proteome</keyword>
<comment type="caution">
    <text evidence="1">The sequence shown here is derived from an EMBL/GenBank/DDBJ whole genome shotgun (WGS) entry which is preliminary data.</text>
</comment>
<accession>A0ABV6DEB0</accession>
<name>A0ABV6DEB0_9BACL</name>
<protein>
    <submittedName>
        <fullName evidence="1">Uncharacterized protein</fullName>
    </submittedName>
</protein>
<organism evidence="1 2">
    <name type="scientific">Paenibacillus chartarius</name>
    <dbReference type="NCBI Taxonomy" id="747481"/>
    <lineage>
        <taxon>Bacteria</taxon>
        <taxon>Bacillati</taxon>
        <taxon>Bacillota</taxon>
        <taxon>Bacilli</taxon>
        <taxon>Bacillales</taxon>
        <taxon>Paenibacillaceae</taxon>
        <taxon>Paenibacillus</taxon>
    </lineage>
</organism>
<reference evidence="1 2" key="1">
    <citation type="submission" date="2024-09" db="EMBL/GenBank/DDBJ databases">
        <authorList>
            <person name="Sun Q."/>
            <person name="Mori K."/>
        </authorList>
    </citation>
    <scope>NUCLEOTIDE SEQUENCE [LARGE SCALE GENOMIC DNA]</scope>
    <source>
        <strain evidence="1 2">CCM 7759</strain>
    </source>
</reference>